<evidence type="ECO:0000313" key="3">
    <source>
        <dbReference type="Proteomes" id="UP000594873"/>
    </source>
</evidence>
<dbReference type="RefSeq" id="WP_200970904.1">
    <property type="nucleotide sequence ID" value="NZ_CP065592.1"/>
</dbReference>
<dbReference type="EMBL" id="CP065592">
    <property type="protein sequence ID" value="QPQ54377.1"/>
    <property type="molecule type" value="Genomic_DNA"/>
</dbReference>
<evidence type="ECO:0000259" key="1">
    <source>
        <dbReference type="Pfam" id="PF14279"/>
    </source>
</evidence>
<feature type="domain" description="HNH endonuclease 5" evidence="1">
    <location>
        <begin position="37"/>
        <end position="91"/>
    </location>
</feature>
<protein>
    <recommendedName>
        <fullName evidence="1">HNH endonuclease 5 domain-containing protein</fullName>
    </recommendedName>
</protein>
<dbReference type="Pfam" id="PF14279">
    <property type="entry name" value="HNH_5"/>
    <property type="match status" value="1"/>
</dbReference>
<proteinExistence type="predicted"/>
<keyword evidence="3" id="KW-1185">Reference proteome</keyword>
<dbReference type="InterPro" id="IPR029471">
    <property type="entry name" value="HNH_5"/>
</dbReference>
<dbReference type="Proteomes" id="UP000594873">
    <property type="component" value="Chromosome"/>
</dbReference>
<evidence type="ECO:0000313" key="2">
    <source>
        <dbReference type="EMBL" id="QPQ54377.1"/>
    </source>
</evidence>
<accession>A0A7T2GIK0</accession>
<reference evidence="2 3" key="1">
    <citation type="submission" date="2020-11" db="EMBL/GenBank/DDBJ databases">
        <title>Genome seq and assembly of Sphingosinicella sp.</title>
        <authorList>
            <person name="Chhetri G."/>
        </authorList>
    </citation>
    <scope>NUCLEOTIDE SEQUENCE [LARGE SCALE GENOMIC DNA]</scope>
    <source>
        <strain evidence="2 3">UDD2</strain>
    </source>
</reference>
<organism evidence="2 3">
    <name type="scientific">Allosphingosinicella flava</name>
    <dbReference type="NCBI Taxonomy" id="2771430"/>
    <lineage>
        <taxon>Bacteria</taxon>
        <taxon>Pseudomonadati</taxon>
        <taxon>Pseudomonadota</taxon>
        <taxon>Alphaproteobacteria</taxon>
        <taxon>Sphingomonadales</taxon>
        <taxon>Sphingomonadaceae</taxon>
        <taxon>Allosphingosinicella</taxon>
    </lineage>
</organism>
<name>A0A7T2GIK0_9SPHN</name>
<sequence>MNCAVRLALPVSSTNDAGHERNDRSQKEQIPVPLVTCFYCGFDLPRSEFSDEHIWPDALGGDYLPRLWRTDDVCARCNSMSGVYVDGAFIRGWAGSRERGHDARMYLSLTEPLKTVLPLDYLGKLTDSAIPSGDVADWWAGPCGATIVHFRPEETSDLWKRYLGGDPRAKKAAAGRAYMALASNNEYWLLGALGSFKKHFKRAKRYIITPGLPSNWTAFEQINREDPVQAADLAVIDAMLARAKANQPTHARLEIDLTNVGQRWLCKLGLAIGCQIFGAGFGKHADGELLRCAFREASPEKRKQYKVRGSAYFSGGSGLEFLAWPAGWVLQLQVLNGILSLTIVTPSGQAMAVQVTDDQNLISQVPADINAGQAWIVVPSAARAVGPIGIADYVAHITKSVPQADLSALEAHCIDPSSLPAC</sequence>
<dbReference type="KEGG" id="sflv:IC614_08425"/>
<gene>
    <name evidence="2" type="ORF">IC614_08425</name>
</gene>
<dbReference type="AlphaFoldDB" id="A0A7T2GIK0"/>